<reference evidence="4" key="1">
    <citation type="submission" date="2021-06" db="EMBL/GenBank/DDBJ databases">
        <authorList>
            <consortium name="Wellcome Sanger Institute Data Sharing"/>
        </authorList>
    </citation>
    <scope>NUCLEOTIDE SEQUENCE [LARGE SCALE GENOMIC DNA]</scope>
</reference>
<gene>
    <name evidence="4" type="primary">ogfr</name>
</gene>
<name>A0A8C4X7H1_ERPCA</name>
<dbReference type="InterPro" id="IPR006757">
    <property type="entry name" value="OGF_rcpt"/>
</dbReference>
<dbReference type="PANTHER" id="PTHR14015">
    <property type="entry name" value="OPIOID GROWTH FACTOR RECEPTOR OGFR ZETA-TYPE OPIOID RECEPTOR"/>
    <property type="match status" value="1"/>
</dbReference>
<feature type="compositionally biased region" description="Acidic residues" evidence="2">
    <location>
        <begin position="7"/>
        <end position="27"/>
    </location>
</feature>
<feature type="region of interest" description="Disordered" evidence="2">
    <location>
        <begin position="481"/>
        <end position="504"/>
    </location>
</feature>
<evidence type="ECO:0000259" key="3">
    <source>
        <dbReference type="Pfam" id="PF04664"/>
    </source>
</evidence>
<feature type="compositionally biased region" description="Polar residues" evidence="2">
    <location>
        <begin position="312"/>
        <end position="325"/>
    </location>
</feature>
<evidence type="ECO:0000256" key="2">
    <source>
        <dbReference type="SAM" id="MobiDB-lite"/>
    </source>
</evidence>
<keyword evidence="5" id="KW-1185">Reference proteome</keyword>
<feature type="compositionally biased region" description="Basic and acidic residues" evidence="2">
    <location>
        <begin position="365"/>
        <end position="377"/>
    </location>
</feature>
<evidence type="ECO:0000256" key="1">
    <source>
        <dbReference type="ARBA" id="ARBA00010365"/>
    </source>
</evidence>
<dbReference type="PANTHER" id="PTHR14015:SF1">
    <property type="entry name" value="OPIOID GROWTH FACTOR RECEPTOR"/>
    <property type="match status" value="1"/>
</dbReference>
<feature type="compositionally biased region" description="Polar residues" evidence="2">
    <location>
        <begin position="290"/>
        <end position="302"/>
    </location>
</feature>
<reference evidence="4" key="2">
    <citation type="submission" date="2025-08" db="UniProtKB">
        <authorList>
            <consortium name="Ensembl"/>
        </authorList>
    </citation>
    <scope>IDENTIFICATION</scope>
</reference>
<dbReference type="InterPro" id="IPR039574">
    <property type="entry name" value="OGFr"/>
</dbReference>
<proteinExistence type="inferred from homology"/>
<dbReference type="Ensembl" id="ENSECRT00000011347.1">
    <property type="protein sequence ID" value="ENSECRP00000011165.1"/>
    <property type="gene ID" value="ENSECRG00000007430.1"/>
</dbReference>
<dbReference type="GO" id="GO:0016020">
    <property type="term" value="C:membrane"/>
    <property type="evidence" value="ECO:0007669"/>
    <property type="project" value="InterPro"/>
</dbReference>
<feature type="compositionally biased region" description="Polar residues" evidence="2">
    <location>
        <begin position="400"/>
        <end position="413"/>
    </location>
</feature>
<feature type="compositionally biased region" description="Basic and acidic residues" evidence="2">
    <location>
        <begin position="343"/>
        <end position="354"/>
    </location>
</feature>
<feature type="region of interest" description="Disordered" evidence="2">
    <location>
        <begin position="1"/>
        <end position="32"/>
    </location>
</feature>
<comment type="similarity">
    <text evidence="1">Belongs to the opioid growth factor receptor family.</text>
</comment>
<feature type="region of interest" description="Disordered" evidence="2">
    <location>
        <begin position="275"/>
        <end position="434"/>
    </location>
</feature>
<feature type="compositionally biased region" description="Basic and acidic residues" evidence="2">
    <location>
        <begin position="275"/>
        <end position="284"/>
    </location>
</feature>
<dbReference type="GO" id="GO:0140625">
    <property type="term" value="F:opioid growth factor receptor activity"/>
    <property type="evidence" value="ECO:0007669"/>
    <property type="project" value="InterPro"/>
</dbReference>
<feature type="region of interest" description="Disordered" evidence="2">
    <location>
        <begin position="548"/>
        <end position="592"/>
    </location>
</feature>
<feature type="compositionally biased region" description="Basic and acidic residues" evidence="2">
    <location>
        <begin position="414"/>
        <end position="427"/>
    </location>
</feature>
<organism evidence="4 5">
    <name type="scientific">Erpetoichthys calabaricus</name>
    <name type="common">Rope fish</name>
    <name type="synonym">Calamoichthys calabaricus</name>
    <dbReference type="NCBI Taxonomy" id="27687"/>
    <lineage>
        <taxon>Eukaryota</taxon>
        <taxon>Metazoa</taxon>
        <taxon>Chordata</taxon>
        <taxon>Craniata</taxon>
        <taxon>Vertebrata</taxon>
        <taxon>Euteleostomi</taxon>
        <taxon>Actinopterygii</taxon>
        <taxon>Polypteriformes</taxon>
        <taxon>Polypteridae</taxon>
        <taxon>Erpetoichthys</taxon>
    </lineage>
</organism>
<feature type="region of interest" description="Disordered" evidence="2">
    <location>
        <begin position="45"/>
        <end position="64"/>
    </location>
</feature>
<evidence type="ECO:0000313" key="4">
    <source>
        <dbReference type="Ensembl" id="ENSECRP00000011165.1"/>
    </source>
</evidence>
<sequence length="592" mass="67929">MSSVDDLATEYDSTWETEGEQDEDDSGGEIVNCWRPTRNERAARDMQNYRHGYPTQKDDEDDENVGDQMNVLFYQNKVPCKPDDVMIEEIHKNWRKNYRKLESNHCYIQWLFPLREPGMNYMAHELSKREIKEFKQCEEAKKRLLTSYKMMLGFYGIKLEDEKTGKVCRAENWEERFTNLDRNPHNNLRISRILKCLGELGFEHYQVPLVKFFLKEVLVSKQLRNMKNSVLDYFIFSVRDKSARRGLIEFAYQNFEPKDQFVWCPRKIQKRLKEDLRKKKEHGNDGMYSGRTSNLKGAQQSESHGEEAIGSSVDSDPSEEPQSQVKLKCEKESRNMILANKDTPSENCKEEECKNNGLLPNGCEEQNREGNKPDKIDGSNAIHDTSNIAIETIETKNVENKTGGQDDQETGAQDEQHCPIETDKNDTHQNANTNQADGEATFCEKRSRDEHNVNQDPANASLSQLDADYSLKMNESDPLTQLEKHTVQHEEKPMSTEPDDTGMCVDEEISSSIKVPIVEEINNCGISSNLSSNVSRVLQENIAAQVIDDGEMQPVSEEQSKSQDQINESSDMEIVDSESAMTEDSKDCAMEE</sequence>
<accession>A0A8C4X7H1</accession>
<dbReference type="GeneTree" id="ENSGT00390000018730"/>
<dbReference type="Pfam" id="PF04664">
    <property type="entry name" value="OGFr_N"/>
    <property type="match status" value="1"/>
</dbReference>
<feature type="compositionally biased region" description="Basic and acidic residues" evidence="2">
    <location>
        <begin position="482"/>
        <end position="494"/>
    </location>
</feature>
<feature type="domain" description="Opioid growth factor receptor (OGFr) conserved" evidence="3">
    <location>
        <begin position="66"/>
        <end position="267"/>
    </location>
</feature>
<dbReference type="AlphaFoldDB" id="A0A8C4X7H1"/>
<feature type="compositionally biased region" description="Basic and acidic residues" evidence="2">
    <location>
        <begin position="583"/>
        <end position="592"/>
    </location>
</feature>
<protein>
    <submittedName>
        <fullName evidence="4">Opioid growth factor receptor-like protein 1</fullName>
    </submittedName>
</protein>
<reference evidence="4" key="3">
    <citation type="submission" date="2025-09" db="UniProtKB">
        <authorList>
            <consortium name="Ensembl"/>
        </authorList>
    </citation>
    <scope>IDENTIFICATION</scope>
</reference>
<evidence type="ECO:0000313" key="5">
    <source>
        <dbReference type="Proteomes" id="UP000694620"/>
    </source>
</evidence>
<dbReference type="Proteomes" id="UP000694620">
    <property type="component" value="Chromosome 10"/>
</dbReference>